<dbReference type="PANTHER" id="PTHR48122:SF1">
    <property type="entry name" value="CENTROMERE PROTEIN H"/>
    <property type="match status" value="1"/>
</dbReference>
<name>A0A1L9SWJ1_9EURO</name>
<dbReference type="GO" id="GO:0051382">
    <property type="term" value="P:kinetochore assembly"/>
    <property type="evidence" value="ECO:0007669"/>
    <property type="project" value="InterPro"/>
</dbReference>
<evidence type="ECO:0000313" key="11">
    <source>
        <dbReference type="Proteomes" id="UP000184188"/>
    </source>
</evidence>
<proteinExistence type="inferred from homology"/>
<reference evidence="11" key="1">
    <citation type="journal article" date="2017" name="Genome Biol.">
        <title>Comparative genomics reveals high biological diversity and specific adaptations in the industrially and medically important fungal genus Aspergillus.</title>
        <authorList>
            <person name="de Vries R.P."/>
            <person name="Riley R."/>
            <person name="Wiebenga A."/>
            <person name="Aguilar-Osorio G."/>
            <person name="Amillis S."/>
            <person name="Uchima C.A."/>
            <person name="Anderluh G."/>
            <person name="Asadollahi M."/>
            <person name="Askin M."/>
            <person name="Barry K."/>
            <person name="Battaglia E."/>
            <person name="Bayram O."/>
            <person name="Benocci T."/>
            <person name="Braus-Stromeyer S.A."/>
            <person name="Caldana C."/>
            <person name="Canovas D."/>
            <person name="Cerqueira G.C."/>
            <person name="Chen F."/>
            <person name="Chen W."/>
            <person name="Choi C."/>
            <person name="Clum A."/>
            <person name="Dos Santos R.A."/>
            <person name="Damasio A.R."/>
            <person name="Diallinas G."/>
            <person name="Emri T."/>
            <person name="Fekete E."/>
            <person name="Flipphi M."/>
            <person name="Freyberg S."/>
            <person name="Gallo A."/>
            <person name="Gournas C."/>
            <person name="Habgood R."/>
            <person name="Hainaut M."/>
            <person name="Harispe M.L."/>
            <person name="Henrissat B."/>
            <person name="Hilden K.S."/>
            <person name="Hope R."/>
            <person name="Hossain A."/>
            <person name="Karabika E."/>
            <person name="Karaffa L."/>
            <person name="Karanyi Z."/>
            <person name="Krasevec N."/>
            <person name="Kuo A."/>
            <person name="Kusch H."/>
            <person name="LaButti K."/>
            <person name="Lagendijk E.L."/>
            <person name="Lapidus A."/>
            <person name="Levasseur A."/>
            <person name="Lindquist E."/>
            <person name="Lipzen A."/>
            <person name="Logrieco A.F."/>
            <person name="MacCabe A."/>
            <person name="Maekelae M.R."/>
            <person name="Malavazi I."/>
            <person name="Melin P."/>
            <person name="Meyer V."/>
            <person name="Mielnichuk N."/>
            <person name="Miskei M."/>
            <person name="Molnar A.P."/>
            <person name="Mule G."/>
            <person name="Ngan C.Y."/>
            <person name="Orejas M."/>
            <person name="Orosz E."/>
            <person name="Ouedraogo J.P."/>
            <person name="Overkamp K.M."/>
            <person name="Park H.-S."/>
            <person name="Perrone G."/>
            <person name="Piumi F."/>
            <person name="Punt P.J."/>
            <person name="Ram A.F."/>
            <person name="Ramon A."/>
            <person name="Rauscher S."/>
            <person name="Record E."/>
            <person name="Riano-Pachon D.M."/>
            <person name="Robert V."/>
            <person name="Roehrig J."/>
            <person name="Ruller R."/>
            <person name="Salamov A."/>
            <person name="Salih N.S."/>
            <person name="Samson R.A."/>
            <person name="Sandor E."/>
            <person name="Sanguinetti M."/>
            <person name="Schuetze T."/>
            <person name="Sepcic K."/>
            <person name="Shelest E."/>
            <person name="Sherlock G."/>
            <person name="Sophianopoulou V."/>
            <person name="Squina F.M."/>
            <person name="Sun H."/>
            <person name="Susca A."/>
            <person name="Todd R.B."/>
            <person name="Tsang A."/>
            <person name="Unkles S.E."/>
            <person name="van de Wiele N."/>
            <person name="van Rossen-Uffink D."/>
            <person name="Oliveira J.V."/>
            <person name="Vesth T.C."/>
            <person name="Visser J."/>
            <person name="Yu J.-H."/>
            <person name="Zhou M."/>
            <person name="Andersen M.R."/>
            <person name="Archer D.B."/>
            <person name="Baker S.E."/>
            <person name="Benoit I."/>
            <person name="Brakhage A.A."/>
            <person name="Braus G.H."/>
            <person name="Fischer R."/>
            <person name="Frisvad J.C."/>
            <person name="Goldman G.H."/>
            <person name="Houbraken J."/>
            <person name="Oakley B."/>
            <person name="Pocsi I."/>
            <person name="Scazzocchio C."/>
            <person name="Seiboth B."/>
            <person name="vanKuyk P.A."/>
            <person name="Wortman J."/>
            <person name="Dyer P.S."/>
            <person name="Grigoriev I.V."/>
        </authorList>
    </citation>
    <scope>NUCLEOTIDE SEQUENCE [LARGE SCALE GENOMIC DNA]</scope>
    <source>
        <strain evidence="11">CBS 506.65</strain>
    </source>
</reference>
<evidence type="ECO:0000256" key="2">
    <source>
        <dbReference type="ARBA" id="ARBA00004629"/>
    </source>
</evidence>
<dbReference type="GO" id="GO:0007059">
    <property type="term" value="P:chromosome segregation"/>
    <property type="evidence" value="ECO:0007669"/>
    <property type="project" value="TreeGrafter"/>
</dbReference>
<keyword evidence="11" id="KW-1185">Reference proteome</keyword>
<dbReference type="GO" id="GO:0000776">
    <property type="term" value="C:kinetochore"/>
    <property type="evidence" value="ECO:0007669"/>
    <property type="project" value="UniProtKB-KW"/>
</dbReference>
<dbReference type="InterPro" id="IPR008426">
    <property type="entry name" value="CENP-H_C"/>
</dbReference>
<dbReference type="RefSeq" id="XP_022586070.1">
    <property type="nucleotide sequence ID" value="XM_022728657.1"/>
</dbReference>
<dbReference type="GO" id="GO:0005634">
    <property type="term" value="C:nucleus"/>
    <property type="evidence" value="ECO:0007669"/>
    <property type="project" value="UniProtKB-SubCell"/>
</dbReference>
<evidence type="ECO:0000256" key="6">
    <source>
        <dbReference type="ARBA" id="ARBA00023328"/>
    </source>
</evidence>
<accession>A0A1L9SWJ1</accession>
<comment type="similarity">
    <text evidence="7">Belongs to the CENP-H/MCM16 family.</text>
</comment>
<dbReference type="GeneID" id="34615121"/>
<dbReference type="InterPro" id="IPR040034">
    <property type="entry name" value="CENP-H"/>
</dbReference>
<dbReference type="GO" id="GO:0007052">
    <property type="term" value="P:mitotic spindle organization"/>
    <property type="evidence" value="ECO:0007669"/>
    <property type="project" value="TreeGrafter"/>
</dbReference>
<dbReference type="VEuPathDB" id="FungiDB:ASPZODRAFT_57051"/>
<dbReference type="AlphaFoldDB" id="A0A1L9SWJ1"/>
<evidence type="ECO:0000256" key="8">
    <source>
        <dbReference type="SAM" id="Coils"/>
    </source>
</evidence>
<dbReference type="PANTHER" id="PTHR48122">
    <property type="entry name" value="CENTROMERE PROTEIN H"/>
    <property type="match status" value="1"/>
</dbReference>
<evidence type="ECO:0000313" key="10">
    <source>
        <dbReference type="EMBL" id="OJJ51560.1"/>
    </source>
</evidence>
<evidence type="ECO:0000256" key="3">
    <source>
        <dbReference type="ARBA" id="ARBA00022454"/>
    </source>
</evidence>
<keyword evidence="4" id="KW-0995">Kinetochore</keyword>
<keyword evidence="8" id="KW-0175">Coiled coil</keyword>
<feature type="coiled-coil region" evidence="8">
    <location>
        <begin position="152"/>
        <end position="179"/>
    </location>
</feature>
<gene>
    <name evidence="10" type="ORF">ASPZODRAFT_57051</name>
</gene>
<sequence>MASNVDIRGPLPHLSESEGALLSLVEDDSQDAVALSDKEALILELYRKSGELELEKEFLSQEPGSYSGEDVEAQLAVAERELLEARATHTVRRKAINTILMADPILKAVHLKANSPPEREYRALLKLINRRDILSLVHENLAAAHDLTLKNLSDMEVENMELIEKNRALTQELLGLARQQDAWKEGLEDTGLAAQLEGLEKDRRKVQARWEIMQNIASAIVVGSGVNWAENADLRALVLDEED</sequence>
<evidence type="ECO:0000259" key="9">
    <source>
        <dbReference type="Pfam" id="PF05837"/>
    </source>
</evidence>
<keyword evidence="6" id="KW-0137">Centromere</keyword>
<dbReference type="Pfam" id="PF05837">
    <property type="entry name" value="CENP-H"/>
    <property type="match status" value="1"/>
</dbReference>
<evidence type="ECO:0000256" key="7">
    <source>
        <dbReference type="ARBA" id="ARBA00025735"/>
    </source>
</evidence>
<keyword evidence="3" id="KW-0158">Chromosome</keyword>
<dbReference type="Proteomes" id="UP000184188">
    <property type="component" value="Unassembled WGS sequence"/>
</dbReference>
<protein>
    <recommendedName>
        <fullName evidence="9">Centromere protein H C-terminal domain-containing protein</fullName>
    </recommendedName>
</protein>
<dbReference type="OrthoDB" id="2274804at2759"/>
<evidence type="ECO:0000256" key="1">
    <source>
        <dbReference type="ARBA" id="ARBA00004123"/>
    </source>
</evidence>
<feature type="domain" description="Centromere protein H C-terminal" evidence="9">
    <location>
        <begin position="41"/>
        <end position="242"/>
    </location>
</feature>
<evidence type="ECO:0000256" key="5">
    <source>
        <dbReference type="ARBA" id="ARBA00023242"/>
    </source>
</evidence>
<dbReference type="EMBL" id="KV878336">
    <property type="protein sequence ID" value="OJJ51560.1"/>
    <property type="molecule type" value="Genomic_DNA"/>
</dbReference>
<organism evidence="10 11">
    <name type="scientific">Penicilliopsis zonata CBS 506.65</name>
    <dbReference type="NCBI Taxonomy" id="1073090"/>
    <lineage>
        <taxon>Eukaryota</taxon>
        <taxon>Fungi</taxon>
        <taxon>Dikarya</taxon>
        <taxon>Ascomycota</taxon>
        <taxon>Pezizomycotina</taxon>
        <taxon>Eurotiomycetes</taxon>
        <taxon>Eurotiomycetidae</taxon>
        <taxon>Eurotiales</taxon>
        <taxon>Aspergillaceae</taxon>
        <taxon>Penicilliopsis</taxon>
    </lineage>
</organism>
<evidence type="ECO:0000256" key="4">
    <source>
        <dbReference type="ARBA" id="ARBA00022838"/>
    </source>
</evidence>
<comment type="subcellular location">
    <subcellularLocation>
        <location evidence="2">Chromosome</location>
        <location evidence="2">Centromere</location>
        <location evidence="2">Kinetochore</location>
    </subcellularLocation>
    <subcellularLocation>
        <location evidence="1">Nucleus</location>
    </subcellularLocation>
</comment>
<keyword evidence="5" id="KW-0539">Nucleus</keyword>
<dbReference type="GO" id="GO:0043515">
    <property type="term" value="F:kinetochore binding"/>
    <property type="evidence" value="ECO:0007669"/>
    <property type="project" value="TreeGrafter"/>
</dbReference>